<evidence type="ECO:0000259" key="2">
    <source>
        <dbReference type="Pfam" id="PF20419"/>
    </source>
</evidence>
<keyword evidence="1" id="KW-0732">Signal</keyword>
<keyword evidence="4" id="KW-1185">Reference proteome</keyword>
<dbReference type="Pfam" id="PF20419">
    <property type="entry name" value="DUF6701"/>
    <property type="match status" value="1"/>
</dbReference>
<name>A0ABQ2R858_9GAMM</name>
<evidence type="ECO:0000256" key="1">
    <source>
        <dbReference type="SAM" id="SignalP"/>
    </source>
</evidence>
<dbReference type="InterPro" id="IPR013320">
    <property type="entry name" value="ConA-like_dom_sf"/>
</dbReference>
<dbReference type="InterPro" id="IPR046524">
    <property type="entry name" value="DUF6701"/>
</dbReference>
<feature type="domain" description="DUF6701" evidence="2">
    <location>
        <begin position="689"/>
        <end position="1270"/>
    </location>
</feature>
<gene>
    <name evidence="3" type="ORF">GCM10009411_14450</name>
</gene>
<reference evidence="4" key="1">
    <citation type="journal article" date="2019" name="Int. J. Syst. Evol. Microbiol.">
        <title>The Global Catalogue of Microorganisms (GCM) 10K type strain sequencing project: providing services to taxonomists for standard genome sequencing and annotation.</title>
        <authorList>
            <consortium name="The Broad Institute Genomics Platform"/>
            <consortium name="The Broad Institute Genome Sequencing Center for Infectious Disease"/>
            <person name="Wu L."/>
            <person name="Ma J."/>
        </authorList>
    </citation>
    <scope>NUCLEOTIDE SEQUENCE [LARGE SCALE GENOMIC DNA]</scope>
    <source>
        <strain evidence="4">JCM 32306</strain>
    </source>
</reference>
<proteinExistence type="predicted"/>
<dbReference type="EMBL" id="BMQX01000008">
    <property type="protein sequence ID" value="GGQ15104.1"/>
    <property type="molecule type" value="Genomic_DNA"/>
</dbReference>
<evidence type="ECO:0000313" key="4">
    <source>
        <dbReference type="Proteomes" id="UP000619118"/>
    </source>
</evidence>
<sequence>MGIKRLQKVWLGLSAIIVAFWIHSANANDSDFHIQYGKADANNITFDTSFPSGVTPLVFLMPTTEDATNDGPASVFIDSVSAQGFTWSQKKPVSPDNRYVAPIEMSEVHWIAVTPGTYELPNDIKLIAGSVNYNQALFGSNSPYISVDLPASQNVLLNQIQTQNNDCWLTSTSEFTSSGIKLALDTSEVKSNNRCQPGDLNNSQIQNETIGYLSLSTPNGTMTANGRMTLNGVDTNYHFGTSNTLDGSSVGNITEQCKKTTELVGFTDAPIFVAGKNSRLGGNGGWLRRCHLTNDTVSMFVDEDTYSDSERNHLNENYSFVALEPSECFTDNFDRTDVGDDWALKVLGSSLPPSIVSNRLRFTSARGNQATSSTYQRIFPAANNLVEIEFDYFAWSSQSGTGADGIAIILSDASITPQPGSFGGALGYAPRNNGTPGFAGGWLGIALDEYGNFSSPNEGKNGGPGFRRQAVAIRGSANTSYRYLTGTEANISPQIDVRSTSSAQPNHKYKIIIDSRVSGTAIVSVLRDATNNGITDNYETLIEPFDALSFSGQAPVPEDFYLSITGSTGGSNNNHEMDNFKVCALKSREVGQQIHHFEFDYTSSPLTCKAETMTVKACKNAACDLFTDPVQAELSLDPSTNGSWYVNAAKTNLVQFNSGIATVALRNNVITPITIGVKSSVPSTIAGSNTLCRSGSGALNTASCKFSFADSGFIFDVPDKLANKPTGNIAISAVKKSDETLQCIPTFANTTKNVSFWSTYIEPVTPIIGSSVTVNNTTVGKQSSAATSIALAFDATGKANIDVNYPDAGKMQLDAKYTGSGDEAGLVMLGSDQFVNFPVGLCVAPKDSTAECSAGNSSCNRYKKAGESFDLVIQGKAWQVDGDANYCDNVNTPNYAHNNIVLGQQLVAPSGGVLGAVGSNEYNHVAQTTNSNTVAQSVTEVGVFKFTANPPSTYLGSSFYDIPLAASANIGRFVPDRFAVTGSSVLPSCGSFTYMDQPFGLTLTLSAYNTGSYITQNYQGAFAKASASLVGENLNDGVDLSSRLSTLPIDASSWSFGEASVGITYQANLSRIIAPGVDGPFSQLDIGVQVADNDGSVSFVASPDMRADSSDICTNSNDCNAKQISTQDFRHGRVVMDNTFGPETEILRMSTYAQYWNGAGWITNTSDSCSQVIDPLDGSEIYAPLLTAGQAVTRSDAGSFVNNGQLTLLWQNTGSDAYRGQVTAPLQVNNWLKWYWNWDEASPTVLDDPRASAFFGRYRGHDRIIYWREVGQ</sequence>
<feature type="signal peptide" evidence="1">
    <location>
        <begin position="1"/>
        <end position="27"/>
    </location>
</feature>
<accession>A0ABQ2R858</accession>
<dbReference type="SUPFAM" id="SSF49899">
    <property type="entry name" value="Concanavalin A-like lectins/glucanases"/>
    <property type="match status" value="1"/>
</dbReference>
<protein>
    <recommendedName>
        <fullName evidence="2">DUF6701 domain-containing protein</fullName>
    </recommendedName>
</protein>
<evidence type="ECO:0000313" key="3">
    <source>
        <dbReference type="EMBL" id="GGQ15104.1"/>
    </source>
</evidence>
<dbReference type="CDD" id="cd06900">
    <property type="entry name" value="lectin_VcfQ"/>
    <property type="match status" value="1"/>
</dbReference>
<feature type="chain" id="PRO_5047325367" description="DUF6701 domain-containing protein" evidence="1">
    <location>
        <begin position="28"/>
        <end position="1272"/>
    </location>
</feature>
<dbReference type="RefSeq" id="WP_229785861.1">
    <property type="nucleotide sequence ID" value="NZ_BMQX01000008.1"/>
</dbReference>
<dbReference type="InterPro" id="IPR035665">
    <property type="entry name" value="VcfQ_lectin"/>
</dbReference>
<dbReference type="Gene3D" id="2.60.120.200">
    <property type="match status" value="1"/>
</dbReference>
<comment type="caution">
    <text evidence="3">The sequence shown here is derived from an EMBL/GenBank/DDBJ whole genome shotgun (WGS) entry which is preliminary data.</text>
</comment>
<organism evidence="3 4">
    <name type="scientific">Shewanella litoralis</name>
    <dbReference type="NCBI Taxonomy" id="2282700"/>
    <lineage>
        <taxon>Bacteria</taxon>
        <taxon>Pseudomonadati</taxon>
        <taxon>Pseudomonadota</taxon>
        <taxon>Gammaproteobacteria</taxon>
        <taxon>Alteromonadales</taxon>
        <taxon>Shewanellaceae</taxon>
        <taxon>Shewanella</taxon>
    </lineage>
</organism>
<dbReference type="Proteomes" id="UP000619118">
    <property type="component" value="Unassembled WGS sequence"/>
</dbReference>